<dbReference type="SMART" id="SM00267">
    <property type="entry name" value="GGDEF"/>
    <property type="match status" value="1"/>
</dbReference>
<dbReference type="SUPFAM" id="SSF109604">
    <property type="entry name" value="HD-domain/PDEase-like"/>
    <property type="match status" value="1"/>
</dbReference>
<evidence type="ECO:0000313" key="5">
    <source>
        <dbReference type="EMBL" id="AFQ45415.1"/>
    </source>
</evidence>
<dbReference type="PANTHER" id="PTHR45228">
    <property type="entry name" value="CYCLIC DI-GMP PHOSPHODIESTERASE TM_0186-RELATED"/>
    <property type="match status" value="1"/>
</dbReference>
<dbReference type="OrthoDB" id="9798833at2"/>
<dbReference type="STRING" id="768704.Desmer_3575"/>
<evidence type="ECO:0000313" key="6">
    <source>
        <dbReference type="Proteomes" id="UP000005262"/>
    </source>
</evidence>
<dbReference type="NCBIfam" id="TIGR00254">
    <property type="entry name" value="GGDEF"/>
    <property type="match status" value="1"/>
</dbReference>
<feature type="domain" description="PAC" evidence="2">
    <location>
        <begin position="170"/>
        <end position="226"/>
    </location>
</feature>
<accession>J7IUK8</accession>
<dbReference type="PROSITE" id="PS50113">
    <property type="entry name" value="PAC"/>
    <property type="match status" value="1"/>
</dbReference>
<protein>
    <submittedName>
        <fullName evidence="5">PAS domain S-box/diguanylate cyclase (GGDEF) domain-containing protein</fullName>
    </submittedName>
</protein>
<dbReference type="HOGENOM" id="CLU_000445_92_5_9"/>
<dbReference type="InterPro" id="IPR052020">
    <property type="entry name" value="Cyclic_di-GMP/3'3'-cGAMP_PDE"/>
</dbReference>
<dbReference type="SUPFAM" id="SSF55785">
    <property type="entry name" value="PYP-like sensor domain (PAS domain)"/>
    <property type="match status" value="1"/>
</dbReference>
<dbReference type="PROSITE" id="PS50887">
    <property type="entry name" value="GGDEF"/>
    <property type="match status" value="1"/>
</dbReference>
<evidence type="ECO:0000256" key="1">
    <source>
        <dbReference type="SAM" id="Phobius"/>
    </source>
</evidence>
<dbReference type="InterPro" id="IPR043128">
    <property type="entry name" value="Rev_trsase/Diguanyl_cyclase"/>
</dbReference>
<dbReference type="Gene3D" id="3.30.450.20">
    <property type="entry name" value="PAS domain"/>
    <property type="match status" value="2"/>
</dbReference>
<keyword evidence="1" id="KW-0812">Transmembrane</keyword>
<feature type="transmembrane region" description="Helical" evidence="1">
    <location>
        <begin position="33"/>
        <end position="51"/>
    </location>
</feature>
<dbReference type="InterPro" id="IPR000014">
    <property type="entry name" value="PAS"/>
</dbReference>
<dbReference type="PANTHER" id="PTHR45228:SF1">
    <property type="entry name" value="CYCLIC DI-GMP PHOSPHODIESTERASE TM_0186"/>
    <property type="match status" value="1"/>
</dbReference>
<reference evidence="5 6" key="1">
    <citation type="journal article" date="2012" name="J. Bacteriol.">
        <title>Complete genome sequences of Desulfosporosinus orientis DSM765T, Desulfosporosinus youngiae DSM17734T, Desulfosporosinus meridiei DSM13257T, and Desulfosporosinus acidiphilus DSM22704T.</title>
        <authorList>
            <person name="Pester M."/>
            <person name="Brambilla E."/>
            <person name="Alazard D."/>
            <person name="Rattei T."/>
            <person name="Weinmaier T."/>
            <person name="Han J."/>
            <person name="Lucas S."/>
            <person name="Lapidus A."/>
            <person name="Cheng J.F."/>
            <person name="Goodwin L."/>
            <person name="Pitluck S."/>
            <person name="Peters L."/>
            <person name="Ovchinnikova G."/>
            <person name="Teshima H."/>
            <person name="Detter J.C."/>
            <person name="Han C.S."/>
            <person name="Tapia R."/>
            <person name="Land M.L."/>
            <person name="Hauser L."/>
            <person name="Kyrpides N.C."/>
            <person name="Ivanova N.N."/>
            <person name="Pagani I."/>
            <person name="Huntmann M."/>
            <person name="Wei C.L."/>
            <person name="Davenport K.W."/>
            <person name="Daligault H."/>
            <person name="Chain P.S."/>
            <person name="Chen A."/>
            <person name="Mavromatis K."/>
            <person name="Markowitz V."/>
            <person name="Szeto E."/>
            <person name="Mikhailova N."/>
            <person name="Pati A."/>
            <person name="Wagner M."/>
            <person name="Woyke T."/>
            <person name="Ollivier B."/>
            <person name="Klenk H.P."/>
            <person name="Spring S."/>
            <person name="Loy A."/>
        </authorList>
    </citation>
    <scope>NUCLEOTIDE SEQUENCE [LARGE SCALE GENOMIC DNA]</scope>
    <source>
        <strain evidence="6">ATCC BAA-275 / DSM 13257 / NCIMB 13706 / S10</strain>
    </source>
</reference>
<gene>
    <name evidence="5" type="ordered locus">Desmer_3575</name>
</gene>
<dbReference type="InterPro" id="IPR029787">
    <property type="entry name" value="Nucleotide_cyclase"/>
</dbReference>
<dbReference type="SUPFAM" id="SSF55073">
    <property type="entry name" value="Nucleotide cyclase"/>
    <property type="match status" value="1"/>
</dbReference>
<keyword evidence="1" id="KW-1133">Transmembrane helix</keyword>
<dbReference type="eggNOG" id="COG3437">
    <property type="taxonomic scope" value="Bacteria"/>
</dbReference>
<dbReference type="Gene3D" id="1.10.3210.10">
    <property type="entry name" value="Hypothetical protein af1432"/>
    <property type="match status" value="1"/>
</dbReference>
<evidence type="ECO:0000259" key="4">
    <source>
        <dbReference type="PROSITE" id="PS51832"/>
    </source>
</evidence>
<dbReference type="InterPro" id="IPR003607">
    <property type="entry name" value="HD/PDEase_dom"/>
</dbReference>
<dbReference type="RefSeq" id="WP_014904324.1">
    <property type="nucleotide sequence ID" value="NC_018515.1"/>
</dbReference>
<organism evidence="5 6">
    <name type="scientific">Desulfosporosinus meridiei (strain ATCC BAA-275 / DSM 13257 / KCTC 12902 / NCIMB 13706 / S10)</name>
    <dbReference type="NCBI Taxonomy" id="768704"/>
    <lineage>
        <taxon>Bacteria</taxon>
        <taxon>Bacillati</taxon>
        <taxon>Bacillota</taxon>
        <taxon>Clostridia</taxon>
        <taxon>Eubacteriales</taxon>
        <taxon>Desulfitobacteriaceae</taxon>
        <taxon>Desulfosporosinus</taxon>
    </lineage>
</organism>
<dbReference type="Pfam" id="PF13487">
    <property type="entry name" value="HD_5"/>
    <property type="match status" value="1"/>
</dbReference>
<dbReference type="Gene3D" id="3.30.70.270">
    <property type="match status" value="1"/>
</dbReference>
<dbReference type="CDD" id="cd01949">
    <property type="entry name" value="GGDEF"/>
    <property type="match status" value="1"/>
</dbReference>
<evidence type="ECO:0000259" key="2">
    <source>
        <dbReference type="PROSITE" id="PS50113"/>
    </source>
</evidence>
<reference evidence="6" key="2">
    <citation type="submission" date="2012-08" db="EMBL/GenBank/DDBJ databases">
        <title>Finished genome of Desulfosporosinus meridiei DSM 13257.</title>
        <authorList>
            <person name="Huntemann M."/>
            <person name="Wei C.-L."/>
            <person name="Han J."/>
            <person name="Detter J.C."/>
            <person name="Han C."/>
            <person name="Davenport K."/>
            <person name="Daligault H."/>
            <person name="Erkkila T."/>
            <person name="Gu W."/>
            <person name="Munk A.C.C."/>
            <person name="Teshima H."/>
            <person name="Xu Y."/>
            <person name="Chain P."/>
            <person name="Tapia R."/>
            <person name="Chen A."/>
            <person name="Krypides N."/>
            <person name="Mavromatis K."/>
            <person name="Markowitz V."/>
            <person name="Szeto E."/>
            <person name="Ivanova N."/>
            <person name="Mikhailova N."/>
            <person name="Ovchinnikova G."/>
            <person name="Pagani I."/>
            <person name="Pati A."/>
            <person name="Goodwin L."/>
            <person name="Peters L."/>
            <person name="Pitluck S."/>
            <person name="Woyke T."/>
            <person name="Pester M."/>
            <person name="Spring S."/>
            <person name="Ollivier B."/>
            <person name="Rattei T."/>
            <person name="Klenk H.-P."/>
            <person name="Wagner M."/>
            <person name="Loy A."/>
        </authorList>
    </citation>
    <scope>NUCLEOTIDE SEQUENCE [LARGE SCALE GENOMIC DNA]</scope>
    <source>
        <strain evidence="6">ATCC BAA-275 / DSM 13257 / NCIMB 13706 / S10</strain>
    </source>
</reference>
<sequence>MTLSFRNLALLVMPLLFFPLSNNIYLHSDPKGFTWLIALLITFTTAVTFYTRNKTVEKKAVCKAKELTNTLKKLTDSEDKLKTLLVNLNVGIAVFSPQGELQLCNRKFIELGSPFNLDEVSPIGTLIDPSLNEDLPKDLLEKAIVHYINEEGQGMSIYEFPLFKVISTCKPLHKQIIGIKTPDNGGVRWAMGDYKPEFNETGGLSKVVVTVVDITDQKNSEIALMKSETRLNAFLKVIPDMFFLLDQNGNLIDHYLENTIIPSHMQGAFMGKNVNDLDFIDRYLSQITIQKIEKLFETGDIQTIEFCAQEHGKEIYFEVRLVLWGDNKVLAVVRDISKRKESEIKLYNMSIYDTLTNLYNRNYFEETLNKHLNKDTSGVGIVICDIDGLKLVNDTLGHTIGDDYLKMAATILHENFKKEDVVARIGGDEFAVLINHTSTTDLSSIVAKIDKSLELINTEERIIPISMSLGYAVGNGTQKDLKELLKLADNLMYREKLHHRQSEKSKNIQILAKMLEARDFITEGHGDRMQELCGKLAEGIGMSNNEIKDMHLFAQFHDIGKVGIPDRILFKPGRLTRDEMEEMKLHPEIGFRIAESSPDLAHISDWILKHHEWWDGNGYPFKLKREEIPLPSRILAIVDAFDAMTNNRPYRKAMSKEDALKEIINSKGRQFDPLLVEKFIELI</sequence>
<dbReference type="InterPro" id="IPR000700">
    <property type="entry name" value="PAS-assoc_C"/>
</dbReference>
<proteinExistence type="predicted"/>
<name>J7IUK8_DESMD</name>
<feature type="domain" description="GGDEF" evidence="3">
    <location>
        <begin position="377"/>
        <end position="508"/>
    </location>
</feature>
<dbReference type="KEGG" id="dmi:Desmer_3575"/>
<evidence type="ECO:0000259" key="3">
    <source>
        <dbReference type="PROSITE" id="PS50887"/>
    </source>
</evidence>
<dbReference type="CDD" id="cd00077">
    <property type="entry name" value="HDc"/>
    <property type="match status" value="1"/>
</dbReference>
<dbReference type="Pfam" id="PF00990">
    <property type="entry name" value="GGDEF"/>
    <property type="match status" value="1"/>
</dbReference>
<keyword evidence="6" id="KW-1185">Reference proteome</keyword>
<dbReference type="AlphaFoldDB" id="J7IUK8"/>
<dbReference type="InterPro" id="IPR037522">
    <property type="entry name" value="HD_GYP_dom"/>
</dbReference>
<dbReference type="InterPro" id="IPR000160">
    <property type="entry name" value="GGDEF_dom"/>
</dbReference>
<dbReference type="EMBL" id="CP003629">
    <property type="protein sequence ID" value="AFQ45415.1"/>
    <property type="molecule type" value="Genomic_DNA"/>
</dbReference>
<dbReference type="InterPro" id="IPR035965">
    <property type="entry name" value="PAS-like_dom_sf"/>
</dbReference>
<dbReference type="PROSITE" id="PS51832">
    <property type="entry name" value="HD_GYP"/>
    <property type="match status" value="1"/>
</dbReference>
<dbReference type="Proteomes" id="UP000005262">
    <property type="component" value="Chromosome"/>
</dbReference>
<feature type="domain" description="HD-GYP" evidence="4">
    <location>
        <begin position="500"/>
        <end position="683"/>
    </location>
</feature>
<keyword evidence="1" id="KW-0472">Membrane</keyword>
<dbReference type="NCBIfam" id="TIGR00229">
    <property type="entry name" value="sensory_box"/>
    <property type="match status" value="1"/>
</dbReference>